<name>A0ABQ7EAV2_BRACR</name>
<dbReference type="Gene3D" id="3.90.1320.10">
    <property type="entry name" value="Outer-capsid protein sigma 3, large lobe"/>
    <property type="match status" value="1"/>
</dbReference>
<evidence type="ECO:0000313" key="3">
    <source>
        <dbReference type="Proteomes" id="UP000266723"/>
    </source>
</evidence>
<keyword evidence="3" id="KW-1185">Reference proteome</keyword>
<dbReference type="InterPro" id="IPR053168">
    <property type="entry name" value="Glutamic_endopeptidase"/>
</dbReference>
<dbReference type="PROSITE" id="PS52045">
    <property type="entry name" value="NEPROSIN_PEP_CD"/>
    <property type="match status" value="1"/>
</dbReference>
<evidence type="ECO:0000313" key="2">
    <source>
        <dbReference type="EMBL" id="KAF3593485.1"/>
    </source>
</evidence>
<accession>A0ABQ7EAV2</accession>
<feature type="domain" description="Neprosin PEP catalytic" evidence="1">
    <location>
        <begin position="47"/>
        <end position="343"/>
    </location>
</feature>
<dbReference type="InterPro" id="IPR004314">
    <property type="entry name" value="Neprosin"/>
</dbReference>
<evidence type="ECO:0000259" key="1">
    <source>
        <dbReference type="PROSITE" id="PS52045"/>
    </source>
</evidence>
<dbReference type="PANTHER" id="PTHR31589">
    <property type="entry name" value="PROTEIN, PUTATIVE (DUF239)-RELATED-RELATED"/>
    <property type="match status" value="1"/>
</dbReference>
<protein>
    <recommendedName>
        <fullName evidence="1">Neprosin PEP catalytic domain-containing protein</fullName>
    </recommendedName>
</protein>
<gene>
    <name evidence="2" type="ORF">DY000_02024812</name>
</gene>
<dbReference type="Proteomes" id="UP000266723">
    <property type="component" value="Unassembled WGS sequence"/>
</dbReference>
<dbReference type="Pfam" id="PF03080">
    <property type="entry name" value="Neprosin"/>
    <property type="match status" value="2"/>
</dbReference>
<proteinExistence type="predicted"/>
<organism evidence="2 3">
    <name type="scientific">Brassica cretica</name>
    <name type="common">Mustard</name>
    <dbReference type="NCBI Taxonomy" id="69181"/>
    <lineage>
        <taxon>Eukaryota</taxon>
        <taxon>Viridiplantae</taxon>
        <taxon>Streptophyta</taxon>
        <taxon>Embryophyta</taxon>
        <taxon>Tracheophyta</taxon>
        <taxon>Spermatophyta</taxon>
        <taxon>Magnoliopsida</taxon>
        <taxon>eudicotyledons</taxon>
        <taxon>Gunneridae</taxon>
        <taxon>Pentapetalae</taxon>
        <taxon>rosids</taxon>
        <taxon>malvids</taxon>
        <taxon>Brassicales</taxon>
        <taxon>Brassicaceae</taxon>
        <taxon>Brassiceae</taxon>
        <taxon>Brassica</taxon>
    </lineage>
</organism>
<dbReference type="PANTHER" id="PTHR31589:SF144">
    <property type="entry name" value="NEPROSIN DOMAIN-CONTAINING PROTEIN"/>
    <property type="match status" value="1"/>
</dbReference>
<dbReference type="EMBL" id="QGKV02000299">
    <property type="protein sequence ID" value="KAF3593485.1"/>
    <property type="molecule type" value="Genomic_DNA"/>
</dbReference>
<sequence>MFQEKFISNESFDRKNKYKTNDQSCPKGTVAILRQRSETESLHLDTVDQFGHHFAAMDAFADESIYRGAQADISIHNLTLQNNKYSKSQIWLENGPPGELNSIQVGWAVHPRVYGDSATRLTIYWTGDGYKKTGCYNTECPGFIIITRKPSIGSIFKQSSVYGDKPVTFTPQVVQEFDYVDIYKQPAFQHPLLKHHKIPFAAMDAFADEKNGPPGELNSIQVGWAGFFGNWALTVDDEIIGYWPGELFTHLNKGASRVRFGGNTFISPDGISPPMGNGHDPIYDYERSSSFLHVKLTNDKYQSIEAETLMGVADSKCFKLMNRDYTNETGKSFSFGGRGGRCGF</sequence>
<comment type="caution">
    <text evidence="2">The sequence shown here is derived from an EMBL/GenBank/DDBJ whole genome shotgun (WGS) entry which is preliminary data.</text>
</comment>
<reference evidence="2 3" key="1">
    <citation type="journal article" date="2020" name="BMC Genomics">
        <title>Intraspecific diversification of the crop wild relative Brassica cretica Lam. using demographic model selection.</title>
        <authorList>
            <person name="Kioukis A."/>
            <person name="Michalopoulou V.A."/>
            <person name="Briers L."/>
            <person name="Pirintsos S."/>
            <person name="Studholme D.J."/>
            <person name="Pavlidis P."/>
            <person name="Sarris P.F."/>
        </authorList>
    </citation>
    <scope>NUCLEOTIDE SEQUENCE [LARGE SCALE GENOMIC DNA]</scope>
    <source>
        <strain evidence="3">cv. PFS-1207/04</strain>
    </source>
</reference>